<protein>
    <submittedName>
        <fullName evidence="1">Uncharacterized protein</fullName>
    </submittedName>
</protein>
<dbReference type="Proteomes" id="UP000010798">
    <property type="component" value="Chromosome"/>
</dbReference>
<dbReference type="KEGG" id="saci:Sinac_4177"/>
<accession>L0DGA0</accession>
<evidence type="ECO:0000313" key="2">
    <source>
        <dbReference type="Proteomes" id="UP000010798"/>
    </source>
</evidence>
<sequence length="437" mass="46214">MADTTIRATNLPTGWSAYTRITNQAGLIWNGSAYAPASSGDWAAYATPTPETPPGSGTYVCPFPASSAAGYYTWNLFKQVGASPASTDPVISFSAAPTYWNGSAFTTAPVANPSAVDLITAEYAAQVLAAGGVTLTAAQAAIQPTLITAASREIIRYCSRQFALTTYTDILTPEGRRQDRGEPASAKLSAFPVQAVLSVLTNRSTVLTIKNHHTSTNQFASVSFAMTGDVEYFDLTYTGLILSRTASGVTTTTTLPFASSLTIQALANAVNALGHGWNATVQSSYRLHPSASLVGAREPKNALANGACLDLFTTPATSYDIDRASGIMRCYGGTSGNGFGPFGDVWGDSLDGSGDFWGWGQYQVTYQAGWATIPENLQQVCAEVVKGMYARLNLNDQVTSMSGGSDSESWSWSARDATQNLPAWAAQTLGDYRSWSV</sequence>
<keyword evidence="2" id="KW-1185">Reference proteome</keyword>
<name>L0DGA0_SINAD</name>
<reference evidence="1 2" key="1">
    <citation type="submission" date="2012-02" db="EMBL/GenBank/DDBJ databases">
        <title>Complete sequence of chromosome of Singulisphaera acidiphila DSM 18658.</title>
        <authorList>
            <consortium name="US DOE Joint Genome Institute (JGI-PGF)"/>
            <person name="Lucas S."/>
            <person name="Copeland A."/>
            <person name="Lapidus A."/>
            <person name="Glavina del Rio T."/>
            <person name="Dalin E."/>
            <person name="Tice H."/>
            <person name="Bruce D."/>
            <person name="Goodwin L."/>
            <person name="Pitluck S."/>
            <person name="Peters L."/>
            <person name="Ovchinnikova G."/>
            <person name="Chertkov O."/>
            <person name="Kyrpides N."/>
            <person name="Mavromatis K."/>
            <person name="Ivanova N."/>
            <person name="Brettin T."/>
            <person name="Detter J.C."/>
            <person name="Han C."/>
            <person name="Larimer F."/>
            <person name="Land M."/>
            <person name="Hauser L."/>
            <person name="Markowitz V."/>
            <person name="Cheng J.-F."/>
            <person name="Hugenholtz P."/>
            <person name="Woyke T."/>
            <person name="Wu D."/>
            <person name="Tindall B."/>
            <person name="Pomrenke H."/>
            <person name="Brambilla E."/>
            <person name="Klenk H.-P."/>
            <person name="Eisen J.A."/>
        </authorList>
    </citation>
    <scope>NUCLEOTIDE SEQUENCE [LARGE SCALE GENOMIC DNA]</scope>
    <source>
        <strain evidence="2">ATCC BAA-1392 / DSM 18658 / VKM B-2454 / MOB10</strain>
    </source>
</reference>
<organism evidence="1 2">
    <name type="scientific">Singulisphaera acidiphila (strain ATCC BAA-1392 / DSM 18658 / VKM B-2454 / MOB10)</name>
    <dbReference type="NCBI Taxonomy" id="886293"/>
    <lineage>
        <taxon>Bacteria</taxon>
        <taxon>Pseudomonadati</taxon>
        <taxon>Planctomycetota</taxon>
        <taxon>Planctomycetia</taxon>
        <taxon>Isosphaerales</taxon>
        <taxon>Isosphaeraceae</taxon>
        <taxon>Singulisphaera</taxon>
    </lineage>
</organism>
<evidence type="ECO:0000313" key="1">
    <source>
        <dbReference type="EMBL" id="AGA28384.1"/>
    </source>
</evidence>
<dbReference type="HOGENOM" id="CLU_626846_0_0_0"/>
<dbReference type="EMBL" id="CP003364">
    <property type="protein sequence ID" value="AGA28384.1"/>
    <property type="molecule type" value="Genomic_DNA"/>
</dbReference>
<dbReference type="eggNOG" id="ENOG502ZT22">
    <property type="taxonomic scope" value="Bacteria"/>
</dbReference>
<dbReference type="STRING" id="886293.Sinac_4177"/>
<gene>
    <name evidence="1" type="ordered locus">Sinac_4177</name>
</gene>
<dbReference type="AlphaFoldDB" id="L0DGA0"/>
<proteinExistence type="predicted"/>
<dbReference type="RefSeq" id="WP_015247512.1">
    <property type="nucleotide sequence ID" value="NC_019892.1"/>
</dbReference>